<dbReference type="EMBL" id="VCGU01000010">
    <property type="protein sequence ID" value="TRY68720.1"/>
    <property type="molecule type" value="Genomic_DNA"/>
</dbReference>
<dbReference type="PANTHER" id="PTHR10155">
    <property type="entry name" value="PHOSPHATIDYLINOSITOL 3-KINASE REGULATORY SUBUNIT"/>
    <property type="match status" value="1"/>
</dbReference>
<dbReference type="InterPro" id="IPR036036">
    <property type="entry name" value="SOCS_box-like_dom_sf"/>
</dbReference>
<evidence type="ECO:0000259" key="7">
    <source>
        <dbReference type="PROSITE" id="PS50001"/>
    </source>
</evidence>
<sequence length="542" mass="58572">MLHCPRCSGPLEVRPNLEKPIKQSPSETVISVDPLGRVSPSVMSEPCTGDPVERPKTLPKPTIAPYTSPSLGPIVTCPAGKACPHSSTSGNITLAPSPSSVYMSGGGVTQMSNCLQSSQQQSVIQDVNSRNFMQMNTMGSHINLLGGPDVPGLNVSNIMSMGMGQSDESRNSPSPNQFVPAGFCLSQSSDGNGSPPQESRNVSCPSVKCSVPSFHCQHPGQGFTCSSASPNSCQVQQQFYPAQQLASPMFLTSTISPLSAVNPAYGIPTLCQPSTPAIVVCSNGSPFFLPQFSRPMNQFHSQGSMWVNTPITTSTGTSAGHQACNHSTAFVAPTPRIPSPVEGPQLVTPPKVASPVPAATLNEIIKENRKRLEQSHWYYPKLKWDSSSDLLANASPGTFLVRDSADPRFLFSLSVQRSSEGPTSVRIHFRGGKFRLDAEESIRNLMPEFASVVDLIEYYLSMSSAPTADMEKKKQVWIDNIGKLSSPICLKRPLYNKVPSLAHFARLSINRQKTDVNKLNSHEQLQLPTKLVDYLTEYPNIV</sequence>
<evidence type="ECO:0000259" key="8">
    <source>
        <dbReference type="PROSITE" id="PS50225"/>
    </source>
</evidence>
<dbReference type="PROSITE" id="PS50001">
    <property type="entry name" value="SH2"/>
    <property type="match status" value="1"/>
</dbReference>
<dbReference type="InterPro" id="IPR001496">
    <property type="entry name" value="SOCS_box"/>
</dbReference>
<gene>
    <name evidence="9" type="ORF">TCAL_04662</name>
</gene>
<dbReference type="GO" id="GO:0046854">
    <property type="term" value="P:phosphatidylinositol phosphate biosynthetic process"/>
    <property type="evidence" value="ECO:0007669"/>
    <property type="project" value="TreeGrafter"/>
</dbReference>
<evidence type="ECO:0000256" key="4">
    <source>
        <dbReference type="ARBA" id="ARBA00022999"/>
    </source>
</evidence>
<dbReference type="Gene3D" id="3.30.505.10">
    <property type="entry name" value="SH2 domain"/>
    <property type="match status" value="1"/>
</dbReference>
<dbReference type="GO" id="GO:0009968">
    <property type="term" value="P:negative regulation of signal transduction"/>
    <property type="evidence" value="ECO:0007669"/>
    <property type="project" value="UniProtKB-KW"/>
</dbReference>
<protein>
    <recommendedName>
        <fullName evidence="11">Cytokine-inducible SH2-containing protein</fullName>
    </recommendedName>
</protein>
<keyword evidence="10" id="KW-1185">Reference proteome</keyword>
<organism evidence="9 10">
    <name type="scientific">Tigriopus californicus</name>
    <name type="common">Marine copepod</name>
    <dbReference type="NCBI Taxonomy" id="6832"/>
    <lineage>
        <taxon>Eukaryota</taxon>
        <taxon>Metazoa</taxon>
        <taxon>Ecdysozoa</taxon>
        <taxon>Arthropoda</taxon>
        <taxon>Crustacea</taxon>
        <taxon>Multicrustacea</taxon>
        <taxon>Hexanauplia</taxon>
        <taxon>Copepoda</taxon>
        <taxon>Harpacticoida</taxon>
        <taxon>Harpacticidae</taxon>
        <taxon>Tigriopus</taxon>
    </lineage>
</organism>
<evidence type="ECO:0000313" key="9">
    <source>
        <dbReference type="EMBL" id="TRY68720.1"/>
    </source>
</evidence>
<feature type="domain" description="SOCS box" evidence="8">
    <location>
        <begin position="483"/>
        <end position="541"/>
    </location>
</feature>
<evidence type="ECO:0000256" key="1">
    <source>
        <dbReference type="ARBA" id="ARBA00022604"/>
    </source>
</evidence>
<dbReference type="InterPro" id="IPR036860">
    <property type="entry name" value="SH2_dom_sf"/>
</dbReference>
<dbReference type="Proteomes" id="UP000318571">
    <property type="component" value="Chromosome 1"/>
</dbReference>
<dbReference type="SMART" id="SM00969">
    <property type="entry name" value="SOCS_box"/>
    <property type="match status" value="1"/>
</dbReference>
<dbReference type="GO" id="GO:0035556">
    <property type="term" value="P:intracellular signal transduction"/>
    <property type="evidence" value="ECO:0007669"/>
    <property type="project" value="InterPro"/>
</dbReference>
<keyword evidence="4 5" id="KW-0727">SH2 domain</keyword>
<feature type="domain" description="SH2" evidence="7">
    <location>
        <begin position="377"/>
        <end position="488"/>
    </location>
</feature>
<dbReference type="Pfam" id="PF00017">
    <property type="entry name" value="SH2"/>
    <property type="match status" value="1"/>
</dbReference>
<evidence type="ECO:0000313" key="10">
    <source>
        <dbReference type="Proteomes" id="UP000318571"/>
    </source>
</evidence>
<feature type="region of interest" description="Disordered" evidence="6">
    <location>
        <begin position="35"/>
        <end position="62"/>
    </location>
</feature>
<keyword evidence="2" id="KW-0734">Signal transduction inhibitor</keyword>
<name>A0A553NTH0_TIGCA</name>
<evidence type="ECO:0000256" key="5">
    <source>
        <dbReference type="PROSITE-ProRule" id="PRU00191"/>
    </source>
</evidence>
<dbReference type="SUPFAM" id="SSF158235">
    <property type="entry name" value="SOCS box-like"/>
    <property type="match status" value="1"/>
</dbReference>
<dbReference type="PANTHER" id="PTHR10155:SF16">
    <property type="entry name" value="SUPPRESSOR OF CYTOKINE SIGNALING 2"/>
    <property type="match status" value="1"/>
</dbReference>
<evidence type="ECO:0000256" key="6">
    <source>
        <dbReference type="SAM" id="MobiDB-lite"/>
    </source>
</evidence>
<evidence type="ECO:0000256" key="3">
    <source>
        <dbReference type="ARBA" id="ARBA00022786"/>
    </source>
</evidence>
<proteinExistence type="predicted"/>
<dbReference type="AlphaFoldDB" id="A0A553NTH0"/>
<dbReference type="CDD" id="cd09923">
    <property type="entry name" value="SH2_SOCS_family"/>
    <property type="match status" value="1"/>
</dbReference>
<dbReference type="GO" id="GO:0046935">
    <property type="term" value="F:1-phosphatidylinositol-3-kinase regulator activity"/>
    <property type="evidence" value="ECO:0007669"/>
    <property type="project" value="TreeGrafter"/>
</dbReference>
<reference evidence="9 10" key="1">
    <citation type="journal article" date="2018" name="Nat. Ecol. Evol.">
        <title>Genomic signatures of mitonuclear coevolution across populations of Tigriopus californicus.</title>
        <authorList>
            <person name="Barreto F.S."/>
            <person name="Watson E.T."/>
            <person name="Lima T.G."/>
            <person name="Willett C.S."/>
            <person name="Edmands S."/>
            <person name="Li W."/>
            <person name="Burton R.S."/>
        </authorList>
    </citation>
    <scope>NUCLEOTIDE SEQUENCE [LARGE SCALE GENOMIC DNA]</scope>
    <source>
        <strain evidence="9 10">San Diego</strain>
    </source>
</reference>
<dbReference type="SUPFAM" id="SSF55550">
    <property type="entry name" value="SH2 domain"/>
    <property type="match status" value="1"/>
</dbReference>
<keyword evidence="1" id="KW-0341">Growth regulation</keyword>
<dbReference type="PROSITE" id="PS50225">
    <property type="entry name" value="SOCS"/>
    <property type="match status" value="1"/>
</dbReference>
<accession>A0A553NTH0</accession>
<dbReference type="InterPro" id="IPR000980">
    <property type="entry name" value="SH2"/>
</dbReference>
<keyword evidence="3" id="KW-0833">Ubl conjugation pathway</keyword>
<dbReference type="SMART" id="SM00252">
    <property type="entry name" value="SH2"/>
    <property type="match status" value="1"/>
</dbReference>
<evidence type="ECO:0000256" key="2">
    <source>
        <dbReference type="ARBA" id="ARBA00022700"/>
    </source>
</evidence>
<dbReference type="STRING" id="6832.A0A553NTH0"/>
<comment type="caution">
    <text evidence="9">The sequence shown here is derived from an EMBL/GenBank/DDBJ whole genome shotgun (WGS) entry which is preliminary data.</text>
</comment>
<evidence type="ECO:0008006" key="11">
    <source>
        <dbReference type="Google" id="ProtNLM"/>
    </source>
</evidence>
<dbReference type="GO" id="GO:0005942">
    <property type="term" value="C:phosphatidylinositol 3-kinase complex"/>
    <property type="evidence" value="ECO:0007669"/>
    <property type="project" value="TreeGrafter"/>
</dbReference>